<sequence>MAINLFEKQSDKSNSKYSSNSPRGSALPSRQSAKLRIATDSSITSSDSKSFKTNKKSNSKSPYLNGDSVQLLSKITEKKLYSQHKKSPDILSSFPLAANIYKANSDEFKAQKKSIKKVKKSVLTLPNAPTAGPQACTVSDMNDSEYCNGSDDNRKLKAKKRFVQQNKKYRVRDKNYEFYDRDARYCSQMNINLDCSSTDLLNPFPGDRKSVAGKFHGGKSSQNEQEFNAHDVWAVLRNINRFQFRPSPPISEESIKPKKKKIRNRKRNNRKDTQVFETCRTEEFAYISSFEVDGKSPRSFSQSSSFDRITVIDKQDEFSEICKEFERSVIKTKNIKMKNPYPNNINKNQIKKNTKNNFKAIGYKEQNEIHEPQNKHLNDYNKSCNRKAPECQPKGDGYNNLETLVMINNYDSKIESPAEKQYAKDLGNLDNTDDDKVIVDRAEFNYSLCSESSKVGSTSTRKDITDKLPKVSSDESNPNVKGITKVILGKGQSIMQSKKNEMLNRKPRLATTMPSTTVMPKLTQTEIKRRLANLKFPIVILGKDQLSSAPIQVMNNDLAHLADFNQPIWPFMQDWYEQSNSKREKADRDKKAEEKSDECNLPRNKSQGIERKNHLRKINEVNAIKQSAFKDKNCVNIEYAQNKKKYPKRPLPPEEITKIKQQQTKKPKPMHQLKDKMLKLLYKNSSRDIDDQYKINGQGDSNNDAVCTIEAKTSNHSKKVDIGTETIKCEFVPHDLSRNVVSPRSEKKMPITRQPRAKAKWASDFIDSVINKIRSGIYFTQENKTLQKTSKSDLKEASIQTLLAGKNFDVKDQFVEMGQKVSNEVVPYQANNFLDTLPGFDDSLPALEIKTLNMKEVAVKYCTTNVMVQFDVAAPSEPENLHPIQKSSSFVPLAITESHTKIFKCKTTIINAMLPAEICSLLPKIIRSIIDTNNAHTPPHMPAKFQSESPLYTISELSTCESPDIFKSALPPQVANNISPNLLKLLDGVFSTKETKKIVNDETPKVGYNNNFLTKDLLMDVSVHRLLTINVNPLSFGMPKAGVTKQTLRNTAKIHCDNGLSKTNSCTTMDLYRERNPMINVILSNNSNGLKDLWRSKLNINLKVPTFSIPLEVTLDHNKIIVTLKNNLNNDDEAIMDDNSMKKHDFKVDSHADELKAIEYKNHTENRKSNKKEFQNQTIMSCAKGRKKSFVKLYKKCKSTSNISGERYSTSLSKIVNLDDFFQALGSGKLLSSVFDGLSGKKILSSIIEMKNWITDISQRQAMLVLLLTNKKDTPNLVRFRPILLQGIAVNRITRASELDMEIEVIEREHFNKFSKYEGIPCLKESIENQDNLMEELYWIAKTTASDYQKPFNEASEKLLKSLLEKRKKLNPSYLRVMARYVGLGLLKSPKN</sequence>
<reference evidence="2 3" key="1">
    <citation type="submission" date="2024-06" db="EMBL/GenBank/DDBJ databases">
        <title>A chromosome-level genome assembly of beet webworm, Loxostege sticticalis.</title>
        <authorList>
            <person name="Zhang Y."/>
        </authorList>
    </citation>
    <scope>NUCLEOTIDE SEQUENCE [LARGE SCALE GENOMIC DNA]</scope>
    <source>
        <strain evidence="2">AQ028</strain>
        <tissue evidence="2">Male pupae</tissue>
    </source>
</reference>
<gene>
    <name evidence="2" type="ORF">ABMA28_005767</name>
</gene>
<name>A0ABD0SMS6_LOXSC</name>
<protein>
    <submittedName>
        <fullName evidence="2">Uncharacterized protein</fullName>
    </submittedName>
</protein>
<evidence type="ECO:0000313" key="2">
    <source>
        <dbReference type="EMBL" id="KAL0821148.1"/>
    </source>
</evidence>
<dbReference type="EMBL" id="JBEDNZ010000018">
    <property type="protein sequence ID" value="KAL0821148.1"/>
    <property type="molecule type" value="Genomic_DNA"/>
</dbReference>
<comment type="caution">
    <text evidence="2">The sequence shown here is derived from an EMBL/GenBank/DDBJ whole genome shotgun (WGS) entry which is preliminary data.</text>
</comment>
<feature type="compositionally biased region" description="Low complexity" evidence="1">
    <location>
        <begin position="39"/>
        <end position="48"/>
    </location>
</feature>
<dbReference type="Proteomes" id="UP001549921">
    <property type="component" value="Unassembled WGS sequence"/>
</dbReference>
<evidence type="ECO:0000313" key="3">
    <source>
        <dbReference type="Proteomes" id="UP001549921"/>
    </source>
</evidence>
<accession>A0ABD0SMS6</accession>
<evidence type="ECO:0000256" key="1">
    <source>
        <dbReference type="SAM" id="MobiDB-lite"/>
    </source>
</evidence>
<feature type="region of interest" description="Disordered" evidence="1">
    <location>
        <begin position="1"/>
        <end position="65"/>
    </location>
</feature>
<feature type="region of interest" description="Disordered" evidence="1">
    <location>
        <begin position="246"/>
        <end position="272"/>
    </location>
</feature>
<feature type="compositionally biased region" description="Basic residues" evidence="1">
    <location>
        <begin position="257"/>
        <end position="269"/>
    </location>
</feature>
<organism evidence="2 3">
    <name type="scientific">Loxostege sticticalis</name>
    <name type="common">Beet webworm moth</name>
    <dbReference type="NCBI Taxonomy" id="481309"/>
    <lineage>
        <taxon>Eukaryota</taxon>
        <taxon>Metazoa</taxon>
        <taxon>Ecdysozoa</taxon>
        <taxon>Arthropoda</taxon>
        <taxon>Hexapoda</taxon>
        <taxon>Insecta</taxon>
        <taxon>Pterygota</taxon>
        <taxon>Neoptera</taxon>
        <taxon>Endopterygota</taxon>
        <taxon>Lepidoptera</taxon>
        <taxon>Glossata</taxon>
        <taxon>Ditrysia</taxon>
        <taxon>Pyraloidea</taxon>
        <taxon>Crambidae</taxon>
        <taxon>Pyraustinae</taxon>
        <taxon>Loxostege</taxon>
    </lineage>
</organism>
<feature type="region of interest" description="Disordered" evidence="1">
    <location>
        <begin position="580"/>
        <end position="605"/>
    </location>
</feature>
<feature type="compositionally biased region" description="Basic and acidic residues" evidence="1">
    <location>
        <begin position="580"/>
        <end position="600"/>
    </location>
</feature>
<proteinExistence type="predicted"/>